<dbReference type="RefSeq" id="WP_157819333.1">
    <property type="nucleotide sequence ID" value="NZ_CP018799.1"/>
</dbReference>
<reference evidence="4 5" key="1">
    <citation type="submission" date="2016-12" db="EMBL/GenBank/DDBJ databases">
        <title>Isolation and genomic insights into novel planktonic Zetaproteobacteria from stratified waters of the Chesapeake Bay.</title>
        <authorList>
            <person name="McAllister S.M."/>
            <person name="Kato S."/>
            <person name="Chan C.S."/>
            <person name="Chiu B.K."/>
            <person name="Field E.K."/>
        </authorList>
    </citation>
    <scope>NUCLEOTIDE SEQUENCE [LARGE SCALE GENOMIC DNA]</scope>
    <source>
        <strain evidence="4 5">CP-5</strain>
    </source>
</reference>
<dbReference type="Pfam" id="PF01551">
    <property type="entry name" value="Peptidase_M23"/>
    <property type="match status" value="1"/>
</dbReference>
<dbReference type="KEGG" id="maes:Ga0123461_2410"/>
<protein>
    <submittedName>
        <fullName evidence="4">Septal ring factor EnvC, activator of murein hydrolases AmiA and AmiB</fullName>
    </submittedName>
</protein>
<proteinExistence type="predicted"/>
<keyword evidence="2" id="KW-0732">Signal</keyword>
<name>A0A2K8L3K7_MARES</name>
<dbReference type="InterPro" id="IPR050570">
    <property type="entry name" value="Cell_wall_metabolism_enzyme"/>
</dbReference>
<feature type="domain" description="M23ase beta-sheet core" evidence="3">
    <location>
        <begin position="288"/>
        <end position="381"/>
    </location>
</feature>
<dbReference type="AlphaFoldDB" id="A0A2K8L3K7"/>
<dbReference type="Gene3D" id="2.70.70.10">
    <property type="entry name" value="Glucose Permease (Domain IIA)"/>
    <property type="match status" value="1"/>
</dbReference>
<evidence type="ECO:0000313" key="5">
    <source>
        <dbReference type="Proteomes" id="UP000231701"/>
    </source>
</evidence>
<evidence type="ECO:0000259" key="3">
    <source>
        <dbReference type="Pfam" id="PF01551"/>
    </source>
</evidence>
<accession>A0A2K8L3K7</accession>
<dbReference type="OrthoDB" id="9784703at2"/>
<evidence type="ECO:0000256" key="2">
    <source>
        <dbReference type="SAM" id="SignalP"/>
    </source>
</evidence>
<feature type="coiled-coil region" evidence="1">
    <location>
        <begin position="37"/>
        <end position="113"/>
    </location>
</feature>
<dbReference type="PANTHER" id="PTHR21666">
    <property type="entry name" value="PEPTIDASE-RELATED"/>
    <property type="match status" value="1"/>
</dbReference>
<feature type="signal peptide" evidence="2">
    <location>
        <begin position="1"/>
        <end position="28"/>
    </location>
</feature>
<dbReference type="Gene3D" id="6.10.250.3150">
    <property type="match status" value="1"/>
</dbReference>
<dbReference type="Proteomes" id="UP000231701">
    <property type="component" value="Chromosome"/>
</dbReference>
<feature type="coiled-coil region" evidence="1">
    <location>
        <begin position="164"/>
        <end position="205"/>
    </location>
</feature>
<dbReference type="CDD" id="cd12797">
    <property type="entry name" value="M23_peptidase"/>
    <property type="match status" value="1"/>
</dbReference>
<dbReference type="PANTHER" id="PTHR21666:SF270">
    <property type="entry name" value="MUREIN HYDROLASE ACTIVATOR ENVC"/>
    <property type="match status" value="1"/>
</dbReference>
<keyword evidence="1" id="KW-0175">Coiled coil</keyword>
<dbReference type="SUPFAM" id="SSF51261">
    <property type="entry name" value="Duplicated hybrid motif"/>
    <property type="match status" value="1"/>
</dbReference>
<dbReference type="GO" id="GO:0004222">
    <property type="term" value="F:metalloendopeptidase activity"/>
    <property type="evidence" value="ECO:0007669"/>
    <property type="project" value="TreeGrafter"/>
</dbReference>
<dbReference type="SUPFAM" id="SSF90257">
    <property type="entry name" value="Myosin rod fragments"/>
    <property type="match status" value="1"/>
</dbReference>
<sequence>MRFSSHLRPLLLLLFVALLSWGAPEAIAANPDTQIRIDKIKAERQRLSKVRGQLEGQMGELGKELRKLDSALITARKASRAATQQAREADRRLAELQRQRVRLQSRIKALKKQMVDEAVAAWQRSSHSSEWMGIFTGVPVSDIPHRRHLLNVVMRSQEEDRHLYAKSVQDLERVETELREQRDRLEVVRKEKQQAERELSSRVNDKQGMINRVRKQVTSKKGRDLQLAREEKALLRLLNDMSEGLLATDKSSVGQNVRKRKGRLQWPLPGTVVASFGSRPSPSMPTLQGVQLKPKANFREVRAMASGQVRYADWFGGFGLMTIVDYGDGVLGVYAHNNVLFKQVGDWVEENETIAEAGSTGWINRVAVYFEIRDRGKAVNPKRWCRR</sequence>
<gene>
    <name evidence="4" type="ORF">Ga0123461_2410</name>
</gene>
<evidence type="ECO:0000313" key="4">
    <source>
        <dbReference type="EMBL" id="ATX80809.1"/>
    </source>
</evidence>
<keyword evidence="5" id="KW-1185">Reference proteome</keyword>
<organism evidence="4 5">
    <name type="scientific">Mariprofundus aestuarium</name>
    <dbReference type="NCBI Taxonomy" id="1921086"/>
    <lineage>
        <taxon>Bacteria</taxon>
        <taxon>Pseudomonadati</taxon>
        <taxon>Pseudomonadota</taxon>
        <taxon>Candidatius Mariprofundia</taxon>
        <taxon>Mariprofundales</taxon>
        <taxon>Mariprofundaceae</taxon>
        <taxon>Mariprofundus</taxon>
    </lineage>
</organism>
<dbReference type="InterPro" id="IPR011055">
    <property type="entry name" value="Dup_hybrid_motif"/>
</dbReference>
<feature type="chain" id="PRO_5014927214" evidence="2">
    <location>
        <begin position="29"/>
        <end position="387"/>
    </location>
</feature>
<dbReference type="EMBL" id="CP018799">
    <property type="protein sequence ID" value="ATX80809.1"/>
    <property type="molecule type" value="Genomic_DNA"/>
</dbReference>
<dbReference type="InterPro" id="IPR016047">
    <property type="entry name" value="M23ase_b-sheet_dom"/>
</dbReference>
<keyword evidence="4" id="KW-0378">Hydrolase</keyword>
<evidence type="ECO:0000256" key="1">
    <source>
        <dbReference type="SAM" id="Coils"/>
    </source>
</evidence>